<dbReference type="PROSITE" id="PS50928">
    <property type="entry name" value="ABC_TM1"/>
    <property type="match status" value="1"/>
</dbReference>
<dbReference type="RefSeq" id="WP_072299035.1">
    <property type="nucleotide sequence ID" value="NZ_FPIP01000001.1"/>
</dbReference>
<sequence length="291" mass="32052">MNTRKYRNPVGVSKYTGLALISPFIIGALLFIVYPFICSFVVGLTDSGRFAGFENFREMLSSKDFGQAAGVTLKYALILVPLKLIVSLLVALLLNMELKHIGIFRTAFYIPSILGANLAVIIMWQYLFTSDGLVNQLLEAVGLSPVSWYGEPNAAIFIIVLLRLWEFGSTMVIFLAALRDIPRELYDAAKVDGCGGVRAFFAVTLPQIKNVIFVNLILQTIGAMQEFNAPYMLTGGGPLGKTRTIGMLIYEEMFTYGSKGMANAVSWVLFVIIAAVVALMYKLTDKARRDA</sequence>
<evidence type="ECO:0000259" key="8">
    <source>
        <dbReference type="PROSITE" id="PS50928"/>
    </source>
</evidence>
<feature type="transmembrane region" description="Helical" evidence="7">
    <location>
        <begin position="264"/>
        <end position="281"/>
    </location>
</feature>
<dbReference type="GO" id="GO:0055085">
    <property type="term" value="P:transmembrane transport"/>
    <property type="evidence" value="ECO:0007669"/>
    <property type="project" value="InterPro"/>
</dbReference>
<keyword evidence="2 7" id="KW-0813">Transport</keyword>
<evidence type="ECO:0000256" key="5">
    <source>
        <dbReference type="ARBA" id="ARBA00022989"/>
    </source>
</evidence>
<dbReference type="InterPro" id="IPR051393">
    <property type="entry name" value="ABC_transporter_permease"/>
</dbReference>
<evidence type="ECO:0000313" key="9">
    <source>
        <dbReference type="EMBL" id="SFW12565.1"/>
    </source>
</evidence>
<comment type="similarity">
    <text evidence="7">Belongs to the binding-protein-dependent transport system permease family.</text>
</comment>
<evidence type="ECO:0000256" key="3">
    <source>
        <dbReference type="ARBA" id="ARBA00022475"/>
    </source>
</evidence>
<dbReference type="Proteomes" id="UP000183461">
    <property type="component" value="Unassembled WGS sequence"/>
</dbReference>
<evidence type="ECO:0000256" key="4">
    <source>
        <dbReference type="ARBA" id="ARBA00022692"/>
    </source>
</evidence>
<feature type="transmembrane region" description="Helical" evidence="7">
    <location>
        <begin position="75"/>
        <end position="94"/>
    </location>
</feature>
<comment type="subcellular location">
    <subcellularLocation>
        <location evidence="1 7">Cell membrane</location>
        <topology evidence="1 7">Multi-pass membrane protein</topology>
    </subcellularLocation>
</comment>
<dbReference type="CDD" id="cd06261">
    <property type="entry name" value="TM_PBP2"/>
    <property type="match status" value="1"/>
</dbReference>
<feature type="transmembrane region" description="Helical" evidence="7">
    <location>
        <begin position="106"/>
        <end position="127"/>
    </location>
</feature>
<protein>
    <submittedName>
        <fullName evidence="9">Oligogalacturonide transport system permease protein</fullName>
    </submittedName>
</protein>
<reference evidence="9 10" key="1">
    <citation type="submission" date="2016-11" db="EMBL/GenBank/DDBJ databases">
        <authorList>
            <person name="Jaros S."/>
            <person name="Januszkiewicz K."/>
            <person name="Wedrychowicz H."/>
        </authorList>
    </citation>
    <scope>NUCLEOTIDE SEQUENCE [LARGE SCALE GENOMIC DNA]</scope>
    <source>
        <strain evidence="9 10">YL228</strain>
    </source>
</reference>
<dbReference type="EMBL" id="FPIP01000001">
    <property type="protein sequence ID" value="SFW12565.1"/>
    <property type="molecule type" value="Genomic_DNA"/>
</dbReference>
<evidence type="ECO:0000256" key="1">
    <source>
        <dbReference type="ARBA" id="ARBA00004651"/>
    </source>
</evidence>
<feature type="transmembrane region" description="Helical" evidence="7">
    <location>
        <begin position="199"/>
        <end position="218"/>
    </location>
</feature>
<keyword evidence="5 7" id="KW-1133">Transmembrane helix</keyword>
<keyword evidence="3" id="KW-1003">Cell membrane</keyword>
<keyword evidence="6 7" id="KW-0472">Membrane</keyword>
<evidence type="ECO:0000256" key="2">
    <source>
        <dbReference type="ARBA" id="ARBA00022448"/>
    </source>
</evidence>
<dbReference type="InterPro" id="IPR000515">
    <property type="entry name" value="MetI-like"/>
</dbReference>
<proteinExistence type="inferred from homology"/>
<feature type="domain" description="ABC transmembrane type-1" evidence="8">
    <location>
        <begin position="69"/>
        <end position="280"/>
    </location>
</feature>
<feature type="transmembrane region" description="Helical" evidence="7">
    <location>
        <begin position="12"/>
        <end position="37"/>
    </location>
</feature>
<dbReference type="InterPro" id="IPR035906">
    <property type="entry name" value="MetI-like_sf"/>
</dbReference>
<evidence type="ECO:0000256" key="7">
    <source>
        <dbReference type="RuleBase" id="RU363032"/>
    </source>
</evidence>
<dbReference type="Pfam" id="PF00528">
    <property type="entry name" value="BPD_transp_1"/>
    <property type="match status" value="1"/>
</dbReference>
<dbReference type="GO" id="GO:0005886">
    <property type="term" value="C:plasma membrane"/>
    <property type="evidence" value="ECO:0007669"/>
    <property type="project" value="UniProtKB-SubCell"/>
</dbReference>
<name>A0A1K1LNT2_RUMFL</name>
<dbReference type="SUPFAM" id="SSF161098">
    <property type="entry name" value="MetI-like"/>
    <property type="match status" value="1"/>
</dbReference>
<dbReference type="PANTHER" id="PTHR30193">
    <property type="entry name" value="ABC TRANSPORTER PERMEASE PROTEIN"/>
    <property type="match status" value="1"/>
</dbReference>
<keyword evidence="4 7" id="KW-0812">Transmembrane</keyword>
<accession>A0A1K1LNT2</accession>
<feature type="transmembrane region" description="Helical" evidence="7">
    <location>
        <begin position="154"/>
        <end position="178"/>
    </location>
</feature>
<gene>
    <name evidence="9" type="ORF">SAMN02910280_0625</name>
</gene>
<dbReference type="PANTHER" id="PTHR30193:SF1">
    <property type="entry name" value="ABC TRANSPORTER PERMEASE PROTEIN YESP-RELATED"/>
    <property type="match status" value="1"/>
</dbReference>
<dbReference type="Gene3D" id="1.10.3720.10">
    <property type="entry name" value="MetI-like"/>
    <property type="match status" value="1"/>
</dbReference>
<evidence type="ECO:0000313" key="10">
    <source>
        <dbReference type="Proteomes" id="UP000183461"/>
    </source>
</evidence>
<evidence type="ECO:0000256" key="6">
    <source>
        <dbReference type="ARBA" id="ARBA00023136"/>
    </source>
</evidence>
<dbReference type="AlphaFoldDB" id="A0A1K1LNT2"/>
<organism evidence="9 10">
    <name type="scientific">Ruminococcus flavefaciens</name>
    <dbReference type="NCBI Taxonomy" id="1265"/>
    <lineage>
        <taxon>Bacteria</taxon>
        <taxon>Bacillati</taxon>
        <taxon>Bacillota</taxon>
        <taxon>Clostridia</taxon>
        <taxon>Eubacteriales</taxon>
        <taxon>Oscillospiraceae</taxon>
        <taxon>Ruminococcus</taxon>
    </lineage>
</organism>